<reference evidence="10 11" key="1">
    <citation type="journal article" date="2025" name="Anaerobe">
        <title>Description of Anaerococcus kampingiae sp. nov., Anaerococcus groningensis sp. nov., Anaerococcus martiniensis sp. nov., and Anaerococcus cruorum sp. nov., isolated from human clinical specimens.</title>
        <authorList>
            <person name="Boiten K.E."/>
            <person name="Meijer J."/>
            <person name="van Wezel E.M."/>
            <person name="Veloo A.C.M."/>
        </authorList>
    </citation>
    <scope>NUCLEOTIDE SEQUENCE [LARGE SCALE GENOMIC DNA]</scope>
    <source>
        <strain evidence="10 11">ENR1039</strain>
    </source>
</reference>
<dbReference type="Pfam" id="PF02866">
    <property type="entry name" value="Ldh_1_C"/>
    <property type="match status" value="1"/>
</dbReference>
<dbReference type="InterPro" id="IPR018177">
    <property type="entry name" value="L-lactate_DH_AS"/>
</dbReference>
<dbReference type="Gene3D" id="3.40.50.720">
    <property type="entry name" value="NAD(P)-binding Rossmann-like Domain"/>
    <property type="match status" value="1"/>
</dbReference>
<organism evidence="10 11">
    <name type="scientific">Anaerococcus cruorum</name>
    <dbReference type="NCBI Taxonomy" id="3115617"/>
    <lineage>
        <taxon>Bacteria</taxon>
        <taxon>Bacillati</taxon>
        <taxon>Bacillota</taxon>
        <taxon>Tissierellia</taxon>
        <taxon>Tissierellales</taxon>
        <taxon>Peptoniphilaceae</taxon>
        <taxon>Anaerococcus</taxon>
    </lineage>
</organism>
<feature type="binding site" evidence="7">
    <location>
        <begin position="120"/>
        <end position="123"/>
    </location>
    <ligand>
        <name>substrate</name>
    </ligand>
</feature>
<dbReference type="CDD" id="cd05291">
    <property type="entry name" value="HicDH_like"/>
    <property type="match status" value="1"/>
</dbReference>
<dbReference type="InterPro" id="IPR001557">
    <property type="entry name" value="L-lactate/malate_DH"/>
</dbReference>
<dbReference type="EMBL" id="JBGMEH010000006">
    <property type="protein sequence ID" value="MFO3716430.1"/>
    <property type="molecule type" value="Genomic_DNA"/>
</dbReference>
<dbReference type="InterPro" id="IPR022383">
    <property type="entry name" value="Lactate/malate_DH_C"/>
</dbReference>
<comment type="caution">
    <text evidence="10">The sequence shown here is derived from an EMBL/GenBank/DDBJ whole genome shotgun (WGS) entry which is preliminary data.</text>
</comment>
<evidence type="ECO:0000256" key="7">
    <source>
        <dbReference type="HAMAP-Rule" id="MF_00488"/>
    </source>
</evidence>
<feature type="domain" description="Lactate/malate dehydrogenase C-terminal" evidence="9">
    <location>
        <begin position="145"/>
        <end position="309"/>
    </location>
</feature>
<feature type="active site" description="Proton acceptor" evidence="7">
    <location>
        <position position="175"/>
    </location>
</feature>
<dbReference type="InterPro" id="IPR001236">
    <property type="entry name" value="Lactate/malate_DH_N"/>
</dbReference>
<dbReference type="PANTHER" id="PTHR43128">
    <property type="entry name" value="L-2-HYDROXYCARBOXYLATE DEHYDROGENASE (NAD(P)(+))"/>
    <property type="match status" value="1"/>
</dbReference>
<evidence type="ECO:0000256" key="6">
    <source>
        <dbReference type="ARBA" id="ARBA00049258"/>
    </source>
</evidence>
<dbReference type="InterPro" id="IPR011304">
    <property type="entry name" value="L-lactate_DH"/>
</dbReference>
<feature type="binding site" evidence="7">
    <location>
        <position position="143"/>
    </location>
    <ligand>
        <name>NAD(+)</name>
        <dbReference type="ChEBI" id="CHEBI:57540"/>
    </ligand>
</feature>
<sequence length="312" mass="33833">MKDSKVILIGDGAVGSSFAYSSSLLGVGRELGIIDINEERVEGDVLDLTDALSFAYPKKVYKADYSDCKDAEVVVITAGIPQKPGETRLQLVDKNLAIFKDMIGKVVDSGFDGIFVIASNPVDVTTYATMKFSGFPAHKVIGSGTTLDTSRFQKQIGNLLDVDYRSVNAYIMGEHGDTEFPVWSNANVGGLSIEEWKSTHPNVTQEALDKAFDQTVNAAYEIINRKGATFYGIGTALTAIVRAILNDENAVYLTSSYLDGQYGLSDIHIGVPTVIGKTGVKHIIEVPLSDEEKEKLEHSAKTLKDIINNSQL</sequence>
<feature type="binding site" evidence="7">
    <location>
        <position position="35"/>
    </location>
    <ligand>
        <name>NAD(+)</name>
        <dbReference type="ChEBI" id="CHEBI:57540"/>
    </ligand>
</feature>
<comment type="pathway">
    <text evidence="1 7">Fermentation; pyruvate fermentation to lactate; (S)-lactate from pyruvate: step 1/1.</text>
</comment>
<comment type="caution">
    <text evidence="7">Lacks conserved residue(s) required for the propagation of feature annotation.</text>
</comment>
<evidence type="ECO:0000256" key="1">
    <source>
        <dbReference type="ARBA" id="ARBA00004843"/>
    </source>
</evidence>
<dbReference type="InterPro" id="IPR015955">
    <property type="entry name" value="Lactate_DH/Glyco_Ohase_4_C"/>
</dbReference>
<dbReference type="PROSITE" id="PS00064">
    <property type="entry name" value="L_LDH"/>
    <property type="match status" value="1"/>
</dbReference>
<dbReference type="PIRSF" id="PIRSF000102">
    <property type="entry name" value="Lac_mal_DH"/>
    <property type="match status" value="1"/>
</dbReference>
<dbReference type="HAMAP" id="MF_00488">
    <property type="entry name" value="Lactate_dehydrog"/>
    <property type="match status" value="1"/>
</dbReference>
<comment type="similarity">
    <text evidence="2 7">Belongs to the LDH/MDH superfamily. LDH family.</text>
</comment>
<dbReference type="GO" id="GO:0004459">
    <property type="term" value="F:L-lactate dehydrogenase (NAD+) activity"/>
    <property type="evidence" value="ECO:0007669"/>
    <property type="project" value="UniProtKB-EC"/>
</dbReference>
<feature type="binding site" evidence="7">
    <location>
        <begin position="118"/>
        <end position="120"/>
    </location>
    <ligand>
        <name>NAD(+)</name>
        <dbReference type="ChEBI" id="CHEBI:57540"/>
    </ligand>
</feature>
<comment type="subunit">
    <text evidence="7">Homotetramer.</text>
</comment>
<feature type="binding site" evidence="7">
    <location>
        <position position="229"/>
    </location>
    <ligand>
        <name>substrate</name>
    </ligand>
</feature>
<name>A0ABW9MXA6_9FIRM</name>
<dbReference type="RefSeq" id="WP_394011330.1">
    <property type="nucleotide sequence ID" value="NZ_JBGMEH010000006.1"/>
</dbReference>
<comment type="function">
    <text evidence="7">Catalyzes the conversion of lactate to pyruvate.</text>
</comment>
<dbReference type="SUPFAM" id="SSF51735">
    <property type="entry name" value="NAD(P)-binding Rossmann-fold domains"/>
    <property type="match status" value="1"/>
</dbReference>
<feature type="binding site" evidence="7">
    <location>
        <position position="14"/>
    </location>
    <ligand>
        <name>NAD(+)</name>
        <dbReference type="ChEBI" id="CHEBI:57540"/>
    </ligand>
</feature>
<gene>
    <name evidence="7" type="primary">ldh</name>
    <name evidence="10" type="ORF">ACCQ40_06470</name>
</gene>
<comment type="catalytic activity">
    <reaction evidence="6 7">
        <text>(S)-lactate + NAD(+) = pyruvate + NADH + H(+)</text>
        <dbReference type="Rhea" id="RHEA:23444"/>
        <dbReference type="ChEBI" id="CHEBI:15361"/>
        <dbReference type="ChEBI" id="CHEBI:15378"/>
        <dbReference type="ChEBI" id="CHEBI:16651"/>
        <dbReference type="ChEBI" id="CHEBI:57540"/>
        <dbReference type="ChEBI" id="CHEBI:57945"/>
        <dbReference type="EC" id="1.1.1.27"/>
    </reaction>
</comment>
<protein>
    <recommendedName>
        <fullName evidence="3 7">L-lactate dehydrogenase</fullName>
        <shortName evidence="7">L-LDH</shortName>
        <ecNumber evidence="3 7">1.1.1.27</ecNumber>
    </recommendedName>
</protein>
<feature type="binding site" evidence="7">
    <location>
        <position position="65"/>
    </location>
    <ligand>
        <name>NAD(+)</name>
        <dbReference type="ChEBI" id="CHEBI:57540"/>
    </ligand>
</feature>
<dbReference type="NCBIfam" id="NF000824">
    <property type="entry name" value="PRK00066.1"/>
    <property type="match status" value="1"/>
</dbReference>
<keyword evidence="4 7" id="KW-0560">Oxidoreductase</keyword>
<evidence type="ECO:0000256" key="5">
    <source>
        <dbReference type="ARBA" id="ARBA00023027"/>
    </source>
</evidence>
<keyword evidence="11" id="KW-1185">Reference proteome</keyword>
<dbReference type="SUPFAM" id="SSF56327">
    <property type="entry name" value="LDH C-terminal domain-like"/>
    <property type="match status" value="1"/>
</dbReference>
<dbReference type="Proteomes" id="UP001638015">
    <property type="component" value="Unassembled WGS sequence"/>
</dbReference>
<evidence type="ECO:0000256" key="3">
    <source>
        <dbReference type="ARBA" id="ARBA00012967"/>
    </source>
</evidence>
<feature type="binding site" evidence="7">
    <location>
        <position position="88"/>
    </location>
    <ligand>
        <name>substrate</name>
    </ligand>
</feature>
<proteinExistence type="inferred from homology"/>
<evidence type="ECO:0000259" key="9">
    <source>
        <dbReference type="Pfam" id="PF02866"/>
    </source>
</evidence>
<feature type="binding site" evidence="7">
    <location>
        <begin position="148"/>
        <end position="151"/>
    </location>
    <ligand>
        <name>substrate</name>
    </ligand>
</feature>
<dbReference type="NCBIfam" id="TIGR01771">
    <property type="entry name" value="L-LDH-NAD"/>
    <property type="match status" value="1"/>
</dbReference>
<evidence type="ECO:0000313" key="11">
    <source>
        <dbReference type="Proteomes" id="UP001638015"/>
    </source>
</evidence>
<evidence type="ECO:0000313" key="10">
    <source>
        <dbReference type="EMBL" id="MFO3716430.1"/>
    </source>
</evidence>
<dbReference type="Pfam" id="PF00056">
    <property type="entry name" value="Ldh_1_N"/>
    <property type="match status" value="1"/>
</dbReference>
<keyword evidence="5 7" id="KW-0520">NAD</keyword>
<keyword evidence="7" id="KW-0597">Phosphoprotein</keyword>
<evidence type="ECO:0000256" key="4">
    <source>
        <dbReference type="ARBA" id="ARBA00023002"/>
    </source>
</evidence>
<keyword evidence="7" id="KW-0963">Cytoplasm</keyword>
<comment type="subcellular location">
    <subcellularLocation>
        <location evidence="7">Cytoplasm</location>
    </subcellularLocation>
</comment>
<dbReference type="InterPro" id="IPR036291">
    <property type="entry name" value="NAD(P)-bd_dom_sf"/>
</dbReference>
<feature type="binding site" evidence="7">
    <location>
        <position position="82"/>
    </location>
    <ligand>
        <name>substrate</name>
    </ligand>
</feature>
<dbReference type="PANTHER" id="PTHR43128:SF16">
    <property type="entry name" value="L-LACTATE DEHYDROGENASE"/>
    <property type="match status" value="1"/>
</dbReference>
<feature type="binding site" evidence="7">
    <location>
        <position position="40"/>
    </location>
    <ligand>
        <name>NAD(+)</name>
        <dbReference type="ChEBI" id="CHEBI:57540"/>
    </ligand>
</feature>
<accession>A0ABW9MXA6</accession>
<feature type="domain" description="Lactate/malate dehydrogenase N-terminal" evidence="8">
    <location>
        <begin position="5"/>
        <end position="142"/>
    </location>
</feature>
<feature type="modified residue" description="Phosphotyrosine" evidence="7">
    <location>
        <position position="220"/>
    </location>
</feature>
<dbReference type="PRINTS" id="PR00086">
    <property type="entry name" value="LLDHDRGNASE"/>
</dbReference>
<evidence type="ECO:0000259" key="8">
    <source>
        <dbReference type="Pfam" id="PF00056"/>
    </source>
</evidence>
<dbReference type="Gene3D" id="3.90.110.10">
    <property type="entry name" value="Lactate dehydrogenase/glycoside hydrolase, family 4, C-terminal"/>
    <property type="match status" value="1"/>
</dbReference>
<dbReference type="EC" id="1.1.1.27" evidence="3 7"/>
<evidence type="ECO:0000256" key="2">
    <source>
        <dbReference type="ARBA" id="ARBA00006054"/>
    </source>
</evidence>